<dbReference type="Proteomes" id="UP000605848">
    <property type="component" value="Unassembled WGS sequence"/>
</dbReference>
<gene>
    <name evidence="3" type="ORF">JKG68_15215</name>
</gene>
<dbReference type="Gene3D" id="3.40.50.1820">
    <property type="entry name" value="alpha/beta hydrolase"/>
    <property type="match status" value="1"/>
</dbReference>
<feature type="domain" description="AB hydrolase-1" evidence="2">
    <location>
        <begin position="24"/>
        <end position="256"/>
    </location>
</feature>
<proteinExistence type="inferred from homology"/>
<comment type="similarity">
    <text evidence="1">Belongs to the AB hydrolase superfamily. Bacterial non-heme haloperoxidase / perhydrolase family.</text>
</comment>
<dbReference type="GO" id="GO:0016787">
    <property type="term" value="F:hydrolase activity"/>
    <property type="evidence" value="ECO:0007669"/>
    <property type="project" value="UniProtKB-KW"/>
</dbReference>
<dbReference type="EMBL" id="JAEQMY010000020">
    <property type="protein sequence ID" value="MBL0405319.1"/>
    <property type="molecule type" value="Genomic_DNA"/>
</dbReference>
<keyword evidence="4" id="KW-1185">Reference proteome</keyword>
<protein>
    <submittedName>
        <fullName evidence="3">Alpha/beta hydrolase</fullName>
    </submittedName>
</protein>
<dbReference type="InterPro" id="IPR000639">
    <property type="entry name" value="Epox_hydrolase-like"/>
</dbReference>
<evidence type="ECO:0000256" key="1">
    <source>
        <dbReference type="ARBA" id="ARBA00038128"/>
    </source>
</evidence>
<dbReference type="InterPro" id="IPR000073">
    <property type="entry name" value="AB_hydrolase_1"/>
</dbReference>
<dbReference type="InterPro" id="IPR050471">
    <property type="entry name" value="AB_hydrolase"/>
</dbReference>
<dbReference type="PANTHER" id="PTHR43433">
    <property type="entry name" value="HYDROLASE, ALPHA/BETA FOLD FAMILY PROTEIN"/>
    <property type="match status" value="1"/>
</dbReference>
<comment type="caution">
    <text evidence="3">The sequence shown here is derived from an EMBL/GenBank/DDBJ whole genome shotgun (WGS) entry which is preliminary data.</text>
</comment>
<dbReference type="InterPro" id="IPR029058">
    <property type="entry name" value="AB_hydrolase_fold"/>
</dbReference>
<dbReference type="SUPFAM" id="SSF53474">
    <property type="entry name" value="alpha/beta-Hydrolases"/>
    <property type="match status" value="1"/>
</dbReference>
<organism evidence="3 4">
    <name type="scientific">Microvirga aerilata</name>
    <dbReference type="NCBI Taxonomy" id="670292"/>
    <lineage>
        <taxon>Bacteria</taxon>
        <taxon>Pseudomonadati</taxon>
        <taxon>Pseudomonadota</taxon>
        <taxon>Alphaproteobacteria</taxon>
        <taxon>Hyphomicrobiales</taxon>
        <taxon>Methylobacteriaceae</taxon>
        <taxon>Microvirga</taxon>
    </lineage>
</organism>
<dbReference type="PANTHER" id="PTHR43433:SF4">
    <property type="entry name" value="NON-HEME CHLOROPEROXIDASE-RELATED"/>
    <property type="match status" value="1"/>
</dbReference>
<dbReference type="Pfam" id="PF00561">
    <property type="entry name" value="Abhydrolase_1"/>
    <property type="match status" value="1"/>
</dbReference>
<dbReference type="PRINTS" id="PR00412">
    <property type="entry name" value="EPOXHYDRLASE"/>
</dbReference>
<sequence length="275" mass="30027">MPYVKTTGAPATDLYYQDLGQGQPVVLIHGWPLSHRMWEQQITALTEAGYRCVAYDRRGFGESGKPAGGYDYDTFASDLNDLMEHLDLRDAVLAGFSMGGGEVARYLGRYGSDRVAKAMLLGAVPPFLLKTDDNPDGVGQEVFDGMLGAVKKDRIGFLDGFFPNFYNADQGLNEAGNDLIPFSKWIAWGASPLGTQQCIVAFGTTDFREDLKTITISTLVIHGDSDRIVPLEVSGQRSHEMIAGSRLEVVQGAPHGFAATHASQLNRLMLDFLRS</sequence>
<dbReference type="PRINTS" id="PR00111">
    <property type="entry name" value="ABHYDROLASE"/>
</dbReference>
<evidence type="ECO:0000313" key="4">
    <source>
        <dbReference type="Proteomes" id="UP000605848"/>
    </source>
</evidence>
<evidence type="ECO:0000313" key="3">
    <source>
        <dbReference type="EMBL" id="MBL0405319.1"/>
    </source>
</evidence>
<evidence type="ECO:0000259" key="2">
    <source>
        <dbReference type="Pfam" id="PF00561"/>
    </source>
</evidence>
<reference evidence="3" key="1">
    <citation type="submission" date="2021-01" db="EMBL/GenBank/DDBJ databases">
        <title>Microvirga sp.</title>
        <authorList>
            <person name="Kim M.K."/>
        </authorList>
    </citation>
    <scope>NUCLEOTIDE SEQUENCE</scope>
    <source>
        <strain evidence="3">5420S-16</strain>
    </source>
</reference>
<dbReference type="FunFam" id="3.40.50.1820:FF:000205">
    <property type="entry name" value="Non-haem bromoperoxidase BPO-A2"/>
    <property type="match status" value="1"/>
</dbReference>
<accession>A0A936ZEC6</accession>
<keyword evidence="3" id="KW-0378">Hydrolase</keyword>
<dbReference type="RefSeq" id="WP_202060986.1">
    <property type="nucleotide sequence ID" value="NZ_JAEQMY010000020.1"/>
</dbReference>
<name>A0A936ZEC6_9HYPH</name>
<dbReference type="AlphaFoldDB" id="A0A936ZEC6"/>